<evidence type="ECO:0000313" key="2">
    <source>
        <dbReference type="Proteomes" id="UP000256780"/>
    </source>
</evidence>
<evidence type="ECO:0000313" key="1">
    <source>
        <dbReference type="EMBL" id="SOY66761.1"/>
    </source>
</evidence>
<name>A0A975XD61_9BURK</name>
<dbReference type="EMBL" id="OFSQ01000037">
    <property type="protein sequence ID" value="SOY66761.1"/>
    <property type="molecule type" value="Genomic_DNA"/>
</dbReference>
<proteinExistence type="predicted"/>
<sequence length="32" mass="3870">MSSRQRMPACPASRFYETLYCVCSFLYSKRMR</sequence>
<gene>
    <name evidence="1" type="ORF">CBM2587_B80038</name>
</gene>
<comment type="caution">
    <text evidence="1">The sequence shown here is derived from an EMBL/GenBank/DDBJ whole genome shotgun (WGS) entry which is preliminary data.</text>
</comment>
<accession>A0A975XD61</accession>
<dbReference type="AlphaFoldDB" id="A0A975XD61"/>
<dbReference type="Proteomes" id="UP000256780">
    <property type="component" value="Chromosome CBM2587_b"/>
</dbReference>
<reference evidence="1 2" key="1">
    <citation type="submission" date="2018-01" db="EMBL/GenBank/DDBJ databases">
        <authorList>
            <person name="Clerissi C."/>
        </authorList>
    </citation>
    <scope>NUCLEOTIDE SEQUENCE [LARGE SCALE GENOMIC DNA]</scope>
    <source>
        <strain evidence="1">Cupriavidus sp. LMG 19464</strain>
    </source>
</reference>
<protein>
    <submittedName>
        <fullName evidence="1">Uncharacterized protein</fullName>
    </submittedName>
</protein>
<organism evidence="1 2">
    <name type="scientific">Cupriavidus taiwanensis</name>
    <dbReference type="NCBI Taxonomy" id="164546"/>
    <lineage>
        <taxon>Bacteria</taxon>
        <taxon>Pseudomonadati</taxon>
        <taxon>Pseudomonadota</taxon>
        <taxon>Betaproteobacteria</taxon>
        <taxon>Burkholderiales</taxon>
        <taxon>Burkholderiaceae</taxon>
        <taxon>Cupriavidus</taxon>
    </lineage>
</organism>